<proteinExistence type="predicted"/>
<dbReference type="FunFam" id="1.10.340.70:FF:000001">
    <property type="entry name" value="Retrovirus-related Pol polyprotein from transposon gypsy-like Protein"/>
    <property type="match status" value="1"/>
</dbReference>
<evidence type="ECO:0000259" key="1">
    <source>
        <dbReference type="Pfam" id="PF17921"/>
    </source>
</evidence>
<dbReference type="InterPro" id="IPR041588">
    <property type="entry name" value="Integrase_H2C2"/>
</dbReference>
<reference evidence="2" key="2">
    <citation type="journal article" date="2024" name="Plant">
        <title>Genomic evolution and insights into agronomic trait innovations of Sesamum species.</title>
        <authorList>
            <person name="Miao H."/>
            <person name="Wang L."/>
            <person name="Qu L."/>
            <person name="Liu H."/>
            <person name="Sun Y."/>
            <person name="Le M."/>
            <person name="Wang Q."/>
            <person name="Wei S."/>
            <person name="Zheng Y."/>
            <person name="Lin W."/>
            <person name="Duan Y."/>
            <person name="Cao H."/>
            <person name="Xiong S."/>
            <person name="Wang X."/>
            <person name="Wei L."/>
            <person name="Li C."/>
            <person name="Ma Q."/>
            <person name="Ju M."/>
            <person name="Zhao R."/>
            <person name="Li G."/>
            <person name="Mu C."/>
            <person name="Tian Q."/>
            <person name="Mei H."/>
            <person name="Zhang T."/>
            <person name="Gao T."/>
            <person name="Zhang H."/>
        </authorList>
    </citation>
    <scope>NUCLEOTIDE SEQUENCE</scope>
    <source>
        <strain evidence="2">3651</strain>
    </source>
</reference>
<name>A0AAE1YDU1_9LAMI</name>
<gene>
    <name evidence="2" type="ORF">Salat_1129800</name>
</gene>
<dbReference type="Gene3D" id="1.10.340.70">
    <property type="match status" value="1"/>
</dbReference>
<dbReference type="EMBL" id="JACGWO010000004">
    <property type="protein sequence ID" value="KAK4428302.1"/>
    <property type="molecule type" value="Genomic_DNA"/>
</dbReference>
<dbReference type="AlphaFoldDB" id="A0AAE1YDU1"/>
<protein>
    <recommendedName>
        <fullName evidence="1">Integrase zinc-binding domain-containing protein</fullName>
    </recommendedName>
</protein>
<dbReference type="SUPFAM" id="SSF56672">
    <property type="entry name" value="DNA/RNA polymerases"/>
    <property type="match status" value="1"/>
</dbReference>
<organism evidence="2 3">
    <name type="scientific">Sesamum alatum</name>
    <dbReference type="NCBI Taxonomy" id="300844"/>
    <lineage>
        <taxon>Eukaryota</taxon>
        <taxon>Viridiplantae</taxon>
        <taxon>Streptophyta</taxon>
        <taxon>Embryophyta</taxon>
        <taxon>Tracheophyta</taxon>
        <taxon>Spermatophyta</taxon>
        <taxon>Magnoliopsida</taxon>
        <taxon>eudicotyledons</taxon>
        <taxon>Gunneridae</taxon>
        <taxon>Pentapetalae</taxon>
        <taxon>asterids</taxon>
        <taxon>lamiids</taxon>
        <taxon>Lamiales</taxon>
        <taxon>Pedaliaceae</taxon>
        <taxon>Sesamum</taxon>
    </lineage>
</organism>
<evidence type="ECO:0000313" key="3">
    <source>
        <dbReference type="Proteomes" id="UP001293254"/>
    </source>
</evidence>
<accession>A0AAE1YDU1</accession>
<dbReference type="Proteomes" id="UP001293254">
    <property type="component" value="Unassembled WGS sequence"/>
</dbReference>
<dbReference type="PANTHER" id="PTHR37984:SF5">
    <property type="entry name" value="PROTEIN NYNRIN-LIKE"/>
    <property type="match status" value="1"/>
</dbReference>
<sequence>MTDLYCCIDRNQVGCGSRGTGDVTEVLEEFSGVFPLELPKKIPPRMAIDHDIELELGARPSTQATYRICPAELVELSKPLNGLFEAGLIQPSEALYGGRAFVSTGTLRRRLLRETHDPQWAGHLGIERMLASLSRQYYWPKMEEDVEAYVSTCLVCQLDKVEKKETGLYVTMCINHR</sequence>
<dbReference type="InterPro" id="IPR043502">
    <property type="entry name" value="DNA/RNA_pol_sf"/>
</dbReference>
<evidence type="ECO:0000313" key="2">
    <source>
        <dbReference type="EMBL" id="KAK4428302.1"/>
    </source>
</evidence>
<dbReference type="PANTHER" id="PTHR37984">
    <property type="entry name" value="PROTEIN CBG26694"/>
    <property type="match status" value="1"/>
</dbReference>
<feature type="domain" description="Integrase zinc-binding" evidence="1">
    <location>
        <begin position="106"/>
        <end position="160"/>
    </location>
</feature>
<keyword evidence="3" id="KW-1185">Reference proteome</keyword>
<dbReference type="InterPro" id="IPR050951">
    <property type="entry name" value="Retrovirus_Pol_polyprotein"/>
</dbReference>
<dbReference type="Pfam" id="PF17921">
    <property type="entry name" value="Integrase_H2C2"/>
    <property type="match status" value="1"/>
</dbReference>
<comment type="caution">
    <text evidence="2">The sequence shown here is derived from an EMBL/GenBank/DDBJ whole genome shotgun (WGS) entry which is preliminary data.</text>
</comment>
<reference evidence="2" key="1">
    <citation type="submission" date="2020-06" db="EMBL/GenBank/DDBJ databases">
        <authorList>
            <person name="Li T."/>
            <person name="Hu X."/>
            <person name="Zhang T."/>
            <person name="Song X."/>
            <person name="Zhang H."/>
            <person name="Dai N."/>
            <person name="Sheng W."/>
            <person name="Hou X."/>
            <person name="Wei L."/>
        </authorList>
    </citation>
    <scope>NUCLEOTIDE SEQUENCE</scope>
    <source>
        <strain evidence="2">3651</strain>
        <tissue evidence="2">Leaf</tissue>
    </source>
</reference>